<name>A0A178MYQ5_9PROT</name>
<keyword evidence="8" id="KW-0061">Asparagine biosynthesis</keyword>
<dbReference type="InterPro" id="IPR033738">
    <property type="entry name" value="AsnB_N"/>
</dbReference>
<accession>A0A178MYQ5</accession>
<dbReference type="RefSeq" id="WP_068498308.1">
    <property type="nucleotide sequence ID" value="NZ_LWQU01000104.1"/>
</dbReference>
<dbReference type="Gene3D" id="3.60.20.10">
    <property type="entry name" value="Glutamine Phosphoribosylpyrophosphate, subunit 1, domain 1"/>
    <property type="match status" value="1"/>
</dbReference>
<evidence type="ECO:0000256" key="4">
    <source>
        <dbReference type="ARBA" id="ARBA00022741"/>
    </source>
</evidence>
<dbReference type="InterPro" id="IPR001962">
    <property type="entry name" value="Asn_synthase"/>
</dbReference>
<dbReference type="PANTHER" id="PTHR43284">
    <property type="entry name" value="ASPARAGINE SYNTHETASE (GLUTAMINE-HYDROLYZING)"/>
    <property type="match status" value="1"/>
</dbReference>
<dbReference type="Proteomes" id="UP000078543">
    <property type="component" value="Unassembled WGS sequence"/>
</dbReference>
<dbReference type="EC" id="6.3.5.4" evidence="3"/>
<dbReference type="InterPro" id="IPR051786">
    <property type="entry name" value="ASN_synthetase/amidase"/>
</dbReference>
<dbReference type="Gene3D" id="3.40.50.620">
    <property type="entry name" value="HUPs"/>
    <property type="match status" value="1"/>
</dbReference>
<comment type="caution">
    <text evidence="11">The sequence shown here is derived from an EMBL/GenBank/DDBJ whole genome shotgun (WGS) entry which is preliminary data.</text>
</comment>
<keyword evidence="8" id="KW-0028">Amino-acid biosynthesis</keyword>
<dbReference type="GO" id="GO:0005829">
    <property type="term" value="C:cytosol"/>
    <property type="evidence" value="ECO:0007669"/>
    <property type="project" value="TreeGrafter"/>
</dbReference>
<keyword evidence="6 8" id="KW-0315">Glutamine amidotransferase</keyword>
<feature type="binding site" evidence="9">
    <location>
        <begin position="366"/>
        <end position="367"/>
    </location>
    <ligand>
        <name>ATP</name>
        <dbReference type="ChEBI" id="CHEBI:30616"/>
    </ligand>
</feature>
<dbReference type="PROSITE" id="PS51278">
    <property type="entry name" value="GATASE_TYPE_2"/>
    <property type="match status" value="1"/>
</dbReference>
<evidence type="ECO:0000313" key="12">
    <source>
        <dbReference type="Proteomes" id="UP000078543"/>
    </source>
</evidence>
<feature type="domain" description="Glutamine amidotransferase type-2" evidence="10">
    <location>
        <begin position="2"/>
        <end position="217"/>
    </location>
</feature>
<evidence type="ECO:0000256" key="9">
    <source>
        <dbReference type="PIRSR" id="PIRSR001589-2"/>
    </source>
</evidence>
<dbReference type="OrthoDB" id="9763290at2"/>
<dbReference type="Pfam" id="PF00733">
    <property type="entry name" value="Asn_synthase"/>
    <property type="match status" value="1"/>
</dbReference>
<evidence type="ECO:0000313" key="11">
    <source>
        <dbReference type="EMBL" id="OAN55155.1"/>
    </source>
</evidence>
<dbReference type="NCBIfam" id="TIGR01536">
    <property type="entry name" value="asn_synth_AEB"/>
    <property type="match status" value="1"/>
</dbReference>
<organism evidence="11 12">
    <name type="scientific">Magnetospirillum moscoviense</name>
    <dbReference type="NCBI Taxonomy" id="1437059"/>
    <lineage>
        <taxon>Bacteria</taxon>
        <taxon>Pseudomonadati</taxon>
        <taxon>Pseudomonadota</taxon>
        <taxon>Alphaproteobacteria</taxon>
        <taxon>Rhodospirillales</taxon>
        <taxon>Rhodospirillaceae</taxon>
        <taxon>Magnetospirillum</taxon>
    </lineage>
</organism>
<dbReference type="GO" id="GO:0005524">
    <property type="term" value="F:ATP binding"/>
    <property type="evidence" value="ECO:0007669"/>
    <property type="project" value="UniProtKB-KW"/>
</dbReference>
<dbReference type="PIRSF" id="PIRSF001589">
    <property type="entry name" value="Asn_synthetase_glu-h"/>
    <property type="match status" value="1"/>
</dbReference>
<feature type="active site" description="For GATase activity" evidence="8">
    <location>
        <position position="2"/>
    </location>
</feature>
<evidence type="ECO:0000256" key="5">
    <source>
        <dbReference type="ARBA" id="ARBA00022840"/>
    </source>
</evidence>
<proteinExistence type="inferred from homology"/>
<keyword evidence="12" id="KW-1185">Reference proteome</keyword>
<evidence type="ECO:0000256" key="1">
    <source>
        <dbReference type="ARBA" id="ARBA00005187"/>
    </source>
</evidence>
<dbReference type="EMBL" id="LWQU01000104">
    <property type="protein sequence ID" value="OAN55155.1"/>
    <property type="molecule type" value="Genomic_DNA"/>
</dbReference>
<sequence length="583" mass="63260">MCGLAAILAGAGASRPVDADELVRIRDAMTARGPDGRGLWLSPDGRVGLAHRRLAIIDLSPAGAQPMASTCGGYRIVFNGEIYNYRALRAELEAEGVTFRSHTDTEVILELYRRDGMAMLERLRGMFALALWDQARQGMLLARDPFGIKPLYVADDGSTLRAASQVKALLAGGAIDTRPDPAGHVGFFLWGHVPEPHTLYDRIKPVAAGSWIWAGSDGTRRYGQFFDLRAEFGRPAGPAGASLREALLDSVRHHLEADVPVGVFLSSGLDSATLTACTRELTETLPHTVTLGFREFAGGPRDETPLAERIAAHYGTHHRTIHITAADFAAHRERIIADMDQPSVDGVNTWFVARAARECGLKVALSGLGGDELFGGYDSFRQLPRLVAAMAPLRHVSGLGRMVRRMTAPWIGRFASPKAAGLLEYGTSFGDAYLLRRGLHMPWELAGVMDPEMARIGWRDLQARAALAAAAADIAGDRRKVSALEMGFYMRNQLLRDADWAGMAHSLEIRVPLVDVELFRTVVALAGDGQGPGKQDMAACSVPALPHEVLNRPKSGFFVPVAQWLGERTLKGWAARVYDAFAA</sequence>
<dbReference type="InterPro" id="IPR014729">
    <property type="entry name" value="Rossmann-like_a/b/a_fold"/>
</dbReference>
<evidence type="ECO:0000256" key="3">
    <source>
        <dbReference type="ARBA" id="ARBA00012737"/>
    </source>
</evidence>
<protein>
    <recommendedName>
        <fullName evidence="3">asparagine synthase (glutamine-hydrolyzing)</fullName>
        <ecNumber evidence="3">6.3.5.4</ecNumber>
    </recommendedName>
</protein>
<reference evidence="11 12" key="1">
    <citation type="submission" date="2016-04" db="EMBL/GenBank/DDBJ databases">
        <title>Draft genome sequence of freshwater magnetotactic bacteria Magnetospirillum marisnigri SP-1 and Magnetospirillum moscoviense BB-1.</title>
        <authorList>
            <person name="Koziaeva V."/>
            <person name="Dziuba M.V."/>
            <person name="Ivanov T.M."/>
            <person name="Kuznetsov B."/>
            <person name="Grouzdev D.S."/>
        </authorList>
    </citation>
    <scope>NUCLEOTIDE SEQUENCE [LARGE SCALE GENOMIC DNA]</scope>
    <source>
        <strain evidence="11 12">BB-1</strain>
    </source>
</reference>
<gene>
    <name evidence="11" type="ORF">A6A05_00060</name>
</gene>
<evidence type="ECO:0000256" key="7">
    <source>
        <dbReference type="ARBA" id="ARBA00048741"/>
    </source>
</evidence>
<dbReference type="CDD" id="cd01991">
    <property type="entry name" value="Asn_synthase_B_C"/>
    <property type="match status" value="1"/>
</dbReference>
<evidence type="ECO:0000259" key="10">
    <source>
        <dbReference type="PROSITE" id="PS51278"/>
    </source>
</evidence>
<evidence type="ECO:0000256" key="2">
    <source>
        <dbReference type="ARBA" id="ARBA00005752"/>
    </source>
</evidence>
<dbReference type="STRING" id="1437059.A6A05_00060"/>
<comment type="catalytic activity">
    <reaction evidence="7">
        <text>L-aspartate + L-glutamine + ATP + H2O = L-asparagine + L-glutamate + AMP + diphosphate + H(+)</text>
        <dbReference type="Rhea" id="RHEA:12228"/>
        <dbReference type="ChEBI" id="CHEBI:15377"/>
        <dbReference type="ChEBI" id="CHEBI:15378"/>
        <dbReference type="ChEBI" id="CHEBI:29985"/>
        <dbReference type="ChEBI" id="CHEBI:29991"/>
        <dbReference type="ChEBI" id="CHEBI:30616"/>
        <dbReference type="ChEBI" id="CHEBI:33019"/>
        <dbReference type="ChEBI" id="CHEBI:58048"/>
        <dbReference type="ChEBI" id="CHEBI:58359"/>
        <dbReference type="ChEBI" id="CHEBI:456215"/>
        <dbReference type="EC" id="6.3.5.4"/>
    </reaction>
</comment>
<evidence type="ECO:0000256" key="8">
    <source>
        <dbReference type="PIRSR" id="PIRSR001589-1"/>
    </source>
</evidence>
<dbReference type="GO" id="GO:0004066">
    <property type="term" value="F:asparagine synthase (glutamine-hydrolyzing) activity"/>
    <property type="evidence" value="ECO:0007669"/>
    <property type="project" value="UniProtKB-EC"/>
</dbReference>
<keyword evidence="5 9" id="KW-0067">ATP-binding</keyword>
<dbReference type="InterPro" id="IPR029055">
    <property type="entry name" value="Ntn_hydrolases_N"/>
</dbReference>
<comment type="pathway">
    <text evidence="1">Amino-acid biosynthesis; L-asparagine biosynthesis; L-asparagine from L-aspartate (L-Gln route): step 1/1.</text>
</comment>
<dbReference type="GO" id="GO:0006529">
    <property type="term" value="P:asparagine biosynthetic process"/>
    <property type="evidence" value="ECO:0007669"/>
    <property type="project" value="UniProtKB-KW"/>
</dbReference>
<dbReference type="PANTHER" id="PTHR43284:SF1">
    <property type="entry name" value="ASPARAGINE SYNTHETASE"/>
    <property type="match status" value="1"/>
</dbReference>
<dbReference type="AlphaFoldDB" id="A0A178MYQ5"/>
<dbReference type="InterPro" id="IPR017932">
    <property type="entry name" value="GATase_2_dom"/>
</dbReference>
<dbReference type="SUPFAM" id="SSF52402">
    <property type="entry name" value="Adenine nucleotide alpha hydrolases-like"/>
    <property type="match status" value="1"/>
</dbReference>
<feature type="binding site" evidence="9">
    <location>
        <position position="104"/>
    </location>
    <ligand>
        <name>L-glutamine</name>
        <dbReference type="ChEBI" id="CHEBI:58359"/>
    </ligand>
</feature>
<keyword evidence="4 9" id="KW-0547">Nucleotide-binding</keyword>
<dbReference type="CDD" id="cd00712">
    <property type="entry name" value="AsnB"/>
    <property type="match status" value="1"/>
</dbReference>
<comment type="similarity">
    <text evidence="2">Belongs to the asparagine synthetase family.</text>
</comment>
<dbReference type="SUPFAM" id="SSF56235">
    <property type="entry name" value="N-terminal nucleophile aminohydrolases (Ntn hydrolases)"/>
    <property type="match status" value="1"/>
</dbReference>
<dbReference type="InterPro" id="IPR006426">
    <property type="entry name" value="Asn_synth_AEB"/>
</dbReference>
<evidence type="ECO:0000256" key="6">
    <source>
        <dbReference type="ARBA" id="ARBA00022962"/>
    </source>
</evidence>
<dbReference type="Pfam" id="PF13537">
    <property type="entry name" value="GATase_7"/>
    <property type="match status" value="1"/>
</dbReference>